<organism evidence="4 5">
    <name type="scientific">Cohnella lupini</name>
    <dbReference type="NCBI Taxonomy" id="1294267"/>
    <lineage>
        <taxon>Bacteria</taxon>
        <taxon>Bacillati</taxon>
        <taxon>Bacillota</taxon>
        <taxon>Bacilli</taxon>
        <taxon>Bacillales</taxon>
        <taxon>Paenibacillaceae</taxon>
        <taxon>Cohnella</taxon>
    </lineage>
</organism>
<dbReference type="AlphaFoldDB" id="A0A3D9HQZ9"/>
<keyword evidence="1" id="KW-0472">Membrane</keyword>
<evidence type="ECO:0000259" key="2">
    <source>
        <dbReference type="Pfam" id="PF07853"/>
    </source>
</evidence>
<feature type="transmembrane region" description="Helical" evidence="1">
    <location>
        <begin position="190"/>
        <end position="210"/>
    </location>
</feature>
<proteinExistence type="predicted"/>
<dbReference type="InterPro" id="IPR012867">
    <property type="entry name" value="DUF1648"/>
</dbReference>
<feature type="transmembrane region" description="Helical" evidence="1">
    <location>
        <begin position="6"/>
        <end position="24"/>
    </location>
</feature>
<dbReference type="OrthoDB" id="157646at2"/>
<feature type="transmembrane region" description="Helical" evidence="1">
    <location>
        <begin position="266"/>
        <end position="289"/>
    </location>
</feature>
<evidence type="ECO:0000259" key="3">
    <source>
        <dbReference type="Pfam" id="PF19124"/>
    </source>
</evidence>
<feature type="transmembrane region" description="Helical" evidence="1">
    <location>
        <begin position="56"/>
        <end position="78"/>
    </location>
</feature>
<dbReference type="PANTHER" id="PTHR37810">
    <property type="entry name" value="IMMUNITY PROTEIN SDPI"/>
    <property type="match status" value="1"/>
</dbReference>
<comment type="caution">
    <text evidence="4">The sequence shown here is derived from an EMBL/GenBank/DDBJ whole genome shotgun (WGS) entry which is preliminary data.</text>
</comment>
<gene>
    <name evidence="4" type="ORF">DFP95_14016</name>
</gene>
<feature type="domain" description="DUF5808" evidence="3">
    <location>
        <begin position="317"/>
        <end position="342"/>
    </location>
</feature>
<name>A0A3D9HQZ9_9BACL</name>
<dbReference type="Pfam" id="PF19124">
    <property type="entry name" value="DUF5808"/>
    <property type="match status" value="1"/>
</dbReference>
<accession>A0A3D9HQZ9</accession>
<dbReference type="GO" id="GO:0009636">
    <property type="term" value="P:response to toxic substance"/>
    <property type="evidence" value="ECO:0007669"/>
    <property type="project" value="TreeGrafter"/>
</dbReference>
<sequence>MSQLDWSFATIVFTYCVLVLIFSLQPYINAKMVLFGVYVPEENRSRLEVRSLRKRFLITGWIASIVVAAIVVSCRHVLNLERNEIMLILIAVQLLLFPLLYLQFRGNALRLKREQSWQAPVNSRRVASLSFPRRKSTIGNVWFIIPLLITGIFAVTAAIRWDEIPSTLVTHYDANGIADGFSNKDFGSVFQFNFIQVGLVLLFLFTNFSIRSSKQSLDPNNPEQSMIKQLRFRKITSISLFGLSTFIIFFIGIIQGSIIYDWPKSTIISAAIALPSILLAIIVAFSVYISRQKLDQHSDPIIKEDRYWKAGAFYYNPEDPALFVSKRTGFGWTLNYGRPLSWVVSIGILVIPLVILIFGVTHS</sequence>
<dbReference type="EMBL" id="QRDY01000040">
    <property type="protein sequence ID" value="RED51721.1"/>
    <property type="molecule type" value="Genomic_DNA"/>
</dbReference>
<dbReference type="InterPro" id="IPR043831">
    <property type="entry name" value="DUF5808"/>
</dbReference>
<reference evidence="4 5" key="1">
    <citation type="submission" date="2018-07" db="EMBL/GenBank/DDBJ databases">
        <title>Genomic Encyclopedia of Type Strains, Phase III (KMG-III): the genomes of soil and plant-associated and newly described type strains.</title>
        <authorList>
            <person name="Whitman W."/>
        </authorList>
    </citation>
    <scope>NUCLEOTIDE SEQUENCE [LARGE SCALE GENOMIC DNA]</scope>
    <source>
        <strain evidence="4 5">CECT 8236</strain>
    </source>
</reference>
<feature type="transmembrane region" description="Helical" evidence="1">
    <location>
        <begin position="340"/>
        <end position="360"/>
    </location>
</feature>
<dbReference type="Pfam" id="PF07853">
    <property type="entry name" value="DUF1648"/>
    <property type="match status" value="1"/>
</dbReference>
<dbReference type="RefSeq" id="WP_115995917.1">
    <property type="nucleotide sequence ID" value="NZ_QRDY01000040.1"/>
</dbReference>
<keyword evidence="1" id="KW-1133">Transmembrane helix</keyword>
<evidence type="ECO:0000313" key="4">
    <source>
        <dbReference type="EMBL" id="RED51721.1"/>
    </source>
</evidence>
<feature type="domain" description="DUF1648" evidence="2">
    <location>
        <begin position="149"/>
        <end position="196"/>
    </location>
</feature>
<feature type="transmembrane region" description="Helical" evidence="1">
    <location>
        <begin position="84"/>
        <end position="104"/>
    </location>
</feature>
<evidence type="ECO:0000313" key="5">
    <source>
        <dbReference type="Proteomes" id="UP000256869"/>
    </source>
</evidence>
<feature type="transmembrane region" description="Helical" evidence="1">
    <location>
        <begin position="141"/>
        <end position="161"/>
    </location>
</feature>
<dbReference type="Proteomes" id="UP000256869">
    <property type="component" value="Unassembled WGS sequence"/>
</dbReference>
<protein>
    <submittedName>
        <fullName evidence="4">Putative membrane protein</fullName>
    </submittedName>
</protein>
<keyword evidence="1" id="KW-0812">Transmembrane</keyword>
<evidence type="ECO:0000256" key="1">
    <source>
        <dbReference type="SAM" id="Phobius"/>
    </source>
</evidence>
<keyword evidence="5" id="KW-1185">Reference proteome</keyword>
<feature type="transmembrane region" description="Helical" evidence="1">
    <location>
        <begin position="238"/>
        <end position="260"/>
    </location>
</feature>
<dbReference type="PANTHER" id="PTHR37810:SF9">
    <property type="entry name" value="MEMBRANE PROTEIN"/>
    <property type="match status" value="1"/>
</dbReference>